<evidence type="ECO:0000313" key="1">
    <source>
        <dbReference type="EMBL" id="GGC70519.1"/>
    </source>
</evidence>
<dbReference type="AlphaFoldDB" id="A0A916XHC9"/>
<evidence type="ECO:0000313" key="2">
    <source>
        <dbReference type="Proteomes" id="UP000637002"/>
    </source>
</evidence>
<reference evidence="1" key="2">
    <citation type="submission" date="2020-09" db="EMBL/GenBank/DDBJ databases">
        <authorList>
            <person name="Sun Q."/>
            <person name="Zhou Y."/>
        </authorList>
    </citation>
    <scope>NUCLEOTIDE SEQUENCE</scope>
    <source>
        <strain evidence="1">CGMCC 1.12919</strain>
    </source>
</reference>
<dbReference type="RefSeq" id="WP_188610105.1">
    <property type="nucleotide sequence ID" value="NZ_BMGG01000005.1"/>
</dbReference>
<keyword evidence="2" id="KW-1185">Reference proteome</keyword>
<proteinExistence type="predicted"/>
<name>A0A916XHC9_9HYPH</name>
<dbReference type="Proteomes" id="UP000637002">
    <property type="component" value="Unassembled WGS sequence"/>
</dbReference>
<accession>A0A916XHC9</accession>
<gene>
    <name evidence="1" type="ORF">GCM10010994_31320</name>
</gene>
<dbReference type="EMBL" id="BMGG01000005">
    <property type="protein sequence ID" value="GGC70519.1"/>
    <property type="molecule type" value="Genomic_DNA"/>
</dbReference>
<comment type="caution">
    <text evidence="1">The sequence shown here is derived from an EMBL/GenBank/DDBJ whole genome shotgun (WGS) entry which is preliminary data.</text>
</comment>
<protein>
    <submittedName>
        <fullName evidence="1">Uncharacterized protein</fullName>
    </submittedName>
</protein>
<organism evidence="1 2">
    <name type="scientific">Chelatococcus reniformis</name>
    <dbReference type="NCBI Taxonomy" id="1494448"/>
    <lineage>
        <taxon>Bacteria</taxon>
        <taxon>Pseudomonadati</taxon>
        <taxon>Pseudomonadota</taxon>
        <taxon>Alphaproteobacteria</taxon>
        <taxon>Hyphomicrobiales</taxon>
        <taxon>Chelatococcaceae</taxon>
        <taxon>Chelatococcus</taxon>
    </lineage>
</organism>
<sequence>MRETNKLLLEIDAYLRMSGMAESTFGKKAVNDGKLVQRLRSSGSVTLEKAAQIRAFIAREAKPEAA</sequence>
<reference evidence="1" key="1">
    <citation type="journal article" date="2014" name="Int. J. Syst. Evol. Microbiol.">
        <title>Complete genome sequence of Corynebacterium casei LMG S-19264T (=DSM 44701T), isolated from a smear-ripened cheese.</title>
        <authorList>
            <consortium name="US DOE Joint Genome Institute (JGI-PGF)"/>
            <person name="Walter F."/>
            <person name="Albersmeier A."/>
            <person name="Kalinowski J."/>
            <person name="Ruckert C."/>
        </authorList>
    </citation>
    <scope>NUCLEOTIDE SEQUENCE</scope>
    <source>
        <strain evidence="1">CGMCC 1.12919</strain>
    </source>
</reference>